<feature type="region of interest" description="Disordered" evidence="2">
    <location>
        <begin position="469"/>
        <end position="680"/>
    </location>
</feature>
<dbReference type="GO" id="GO:0043111">
    <property type="term" value="P:replication fork arrest"/>
    <property type="evidence" value="ECO:0007669"/>
    <property type="project" value="TreeGrafter"/>
</dbReference>
<feature type="compositionally biased region" description="Acidic residues" evidence="2">
    <location>
        <begin position="544"/>
        <end position="556"/>
    </location>
</feature>
<feature type="compositionally biased region" description="Basic and acidic residues" evidence="2">
    <location>
        <begin position="279"/>
        <end position="294"/>
    </location>
</feature>
<name>A0A7R9A3K3_9CRUS</name>
<dbReference type="Pfam" id="PF05029">
    <property type="entry name" value="TIMELESS_C"/>
    <property type="match status" value="1"/>
</dbReference>
<dbReference type="OrthoDB" id="310853at2759"/>
<feature type="region of interest" description="Disordered" evidence="2">
    <location>
        <begin position="264"/>
        <end position="348"/>
    </location>
</feature>
<evidence type="ECO:0000259" key="3">
    <source>
        <dbReference type="Pfam" id="PF05029"/>
    </source>
</evidence>
<feature type="domain" description="Timeless C-terminal" evidence="3">
    <location>
        <begin position="365"/>
        <end position="435"/>
    </location>
</feature>
<evidence type="ECO:0000313" key="5">
    <source>
        <dbReference type="Proteomes" id="UP000677054"/>
    </source>
</evidence>
<dbReference type="InterPro" id="IPR044998">
    <property type="entry name" value="Timeless"/>
</dbReference>
<dbReference type="GO" id="GO:0000076">
    <property type="term" value="P:DNA replication checkpoint signaling"/>
    <property type="evidence" value="ECO:0007669"/>
    <property type="project" value="TreeGrafter"/>
</dbReference>
<reference evidence="4" key="1">
    <citation type="submission" date="2020-11" db="EMBL/GenBank/DDBJ databases">
        <authorList>
            <person name="Tran Van P."/>
        </authorList>
    </citation>
    <scope>NUCLEOTIDE SEQUENCE</scope>
</reference>
<dbReference type="PANTHER" id="PTHR22940:SF4">
    <property type="entry name" value="PROTEIN TIMELESS HOMOLOG"/>
    <property type="match status" value="1"/>
</dbReference>
<accession>A0A7R9A3K3</accession>
<dbReference type="GO" id="GO:0006281">
    <property type="term" value="P:DNA repair"/>
    <property type="evidence" value="ECO:0007669"/>
    <property type="project" value="TreeGrafter"/>
</dbReference>
<feature type="compositionally biased region" description="Basic and acidic residues" evidence="2">
    <location>
        <begin position="526"/>
        <end position="543"/>
    </location>
</feature>
<keyword evidence="5" id="KW-1185">Reference proteome</keyword>
<evidence type="ECO:0000256" key="1">
    <source>
        <dbReference type="ARBA" id="ARBA00008174"/>
    </source>
</evidence>
<dbReference type="EMBL" id="CAJPEV010000205">
    <property type="protein sequence ID" value="CAG0882334.1"/>
    <property type="molecule type" value="Genomic_DNA"/>
</dbReference>
<gene>
    <name evidence="4" type="ORF">DSTB1V02_LOCUS1985</name>
</gene>
<feature type="compositionally biased region" description="Basic and acidic residues" evidence="2">
    <location>
        <begin position="578"/>
        <end position="594"/>
    </location>
</feature>
<proteinExistence type="inferred from homology"/>
<feature type="compositionally biased region" description="Basic and acidic residues" evidence="2">
    <location>
        <begin position="649"/>
        <end position="673"/>
    </location>
</feature>
<organism evidence="4">
    <name type="scientific">Darwinula stevensoni</name>
    <dbReference type="NCBI Taxonomy" id="69355"/>
    <lineage>
        <taxon>Eukaryota</taxon>
        <taxon>Metazoa</taxon>
        <taxon>Ecdysozoa</taxon>
        <taxon>Arthropoda</taxon>
        <taxon>Crustacea</taxon>
        <taxon>Oligostraca</taxon>
        <taxon>Ostracoda</taxon>
        <taxon>Podocopa</taxon>
        <taxon>Podocopida</taxon>
        <taxon>Darwinulocopina</taxon>
        <taxon>Darwinuloidea</taxon>
        <taxon>Darwinulidae</taxon>
        <taxon>Darwinula</taxon>
    </lineage>
</organism>
<evidence type="ECO:0000256" key="2">
    <source>
        <dbReference type="SAM" id="MobiDB-lite"/>
    </source>
</evidence>
<dbReference type="PANTHER" id="PTHR22940">
    <property type="entry name" value="TIMEOUT/TIMELESS-2"/>
    <property type="match status" value="1"/>
</dbReference>
<feature type="compositionally biased region" description="Basic residues" evidence="2">
    <location>
        <begin position="327"/>
        <end position="340"/>
    </location>
</feature>
<dbReference type="GO" id="GO:0003677">
    <property type="term" value="F:DNA binding"/>
    <property type="evidence" value="ECO:0007669"/>
    <property type="project" value="TreeGrafter"/>
</dbReference>
<evidence type="ECO:0000313" key="4">
    <source>
        <dbReference type="EMBL" id="CAD7242010.1"/>
    </source>
</evidence>
<dbReference type="InterPro" id="IPR007725">
    <property type="entry name" value="TIMELESS_C"/>
</dbReference>
<sequence>MICPLKQNQHVSISYLHNADMFATSKVVMAYSLLLREYAVLSPGTIMCILKMMHRLAVTLDDPAFFFQASLFRTFQKILSDPVVEINPALLEVKRFIAFIMRKFIEEAKKNSKLYMELLFWKTLRDVQEIQHGYVPYTSRSQAMESVWTEEQEDEVRRLYDEYQKNPCPGKSVVDFIHENLINRCRTRRRIMKKMRELELPYAVVQGKKRPPKEWSQEELQELKGLFEQHKNEPDALTKIQESMTWKRGRGVIKKTLLELGLSLPRTRDPTKTRKKKRNLDVAREDLPESRKPNEEDEDLPSFSSSTESSGDEDEARAWMRRGLGSKTKKEKKETHKRGVLSHPPIRPKDELVKEGRKLKTNPLLESAMRWILEKLEEEAEDEHEDVDEATPLVPITEEQESAMERREFLDYLTALGFTAPFEEQENFWRIPKHLPLVTSAISSLTHALEESNGDLDAGGVSKVVSLNNGMEVEGEDSDEELLTGGGMEERSKKRMILQESSDEGERISNKQPHLKSASDSDDSGEVLRAEWRSSSDGKNQEEERSDYENDGADEVETGRVKGKRRILTTNSSDSEEEVNKKPSMESLASHRDGGGTLRAARRLESSSDEDENQNKEGGDEDDNGNETETRRVRGRKRILTDSSDEEDKNDRVSKHMRRPDFDLGDRLQPRVVDDDDEDF</sequence>
<dbReference type="AlphaFoldDB" id="A0A7R9A3K3"/>
<dbReference type="Proteomes" id="UP000677054">
    <property type="component" value="Unassembled WGS sequence"/>
</dbReference>
<dbReference type="EMBL" id="LR899722">
    <property type="protein sequence ID" value="CAD7242010.1"/>
    <property type="molecule type" value="Genomic_DNA"/>
</dbReference>
<feature type="compositionally biased region" description="Acidic residues" evidence="2">
    <location>
        <begin position="473"/>
        <end position="482"/>
    </location>
</feature>
<protein>
    <recommendedName>
        <fullName evidence="3">Timeless C-terminal domain-containing protein</fullName>
    </recommendedName>
</protein>
<dbReference type="Pfam" id="PF26019">
    <property type="entry name" value="HTH_TIMELESS"/>
    <property type="match status" value="1"/>
</dbReference>
<comment type="similarity">
    <text evidence="1">Belongs to the timeless family.</text>
</comment>
<dbReference type="GO" id="GO:0031298">
    <property type="term" value="C:replication fork protection complex"/>
    <property type="evidence" value="ECO:0007669"/>
    <property type="project" value="TreeGrafter"/>
</dbReference>